<keyword evidence="14" id="KW-1185">Reference proteome</keyword>
<feature type="non-terminal residue" evidence="13">
    <location>
        <position position="863"/>
    </location>
</feature>
<sequence length="863" mass="90182">MSAVVLDVRSISKRFPGVWALRNVGFDVRAGEVHGLVGENGAGKSTLMSVASGALIPEEGEVFIAGTGAPLGDTSAIRAMGMAIVRQEPALMPDLSVADNMYMGVPQARRPRISDKLAWAQAQIDAWDAGNTIDAAHRVDQMNAQQRFIIEIVKALAADPKILILDEPTEHLLRDDVERLFERIRALAAKGVGVVYISHRIREVQEISDRITVLRDGETQGTRQTAGLSEQQIVELIVGNAVEHEFPRKAACAGDAVALSVDGLSGDGFDGISFSLRRGEILGLAGMEGHGKLEVLQAIAGLKPSQGGLTVNGTALRRRSPATASAAGIAYLSGSRHRDGMFADLSVRENFSFRALDRFATLSVIDPGAEKAAANRAIGLLDIRTASQETRIGALSGGNQQKVLIAGVLEAGPGVILIDEPTQGVDVGARVAIYQLIRDAAAKGTSFIIVSSDAFELAGLCDRILVMSRGNVAGELAGEDVSEAAILREVLTSTGSRRRQDTAAGALKAFGIRLSGHWAPVAVAIGLSVLLGLFAAASNEFYLTERNLGGMLLLVAALALVGYGQQLLMLIGGLDLSVGPMMGMTVVILSFFYPAGATGGQLALGLAAVILAAILVGAVNWTLVDPVGMHPMIATLATFMALQAISLTLRPTPGGMIDFDILDAINVRIGFLPVVAILAVLVAVLLEVMLFRSIFGIRLRGMGSRVEAARVAGVSERRMRLAAYVGCSVLAAVAGFVMAGQVGIGDALSGNEYTLASIAAVVVGGASLFGARGSFVGVFVAALLITQINTVTTFLDLSDAYRSILLGLMIIVAVASYSLARKKAVATALLHKSAADRTSPFPGQIYPATSVMGVPSAVKPLST</sequence>
<feature type="transmembrane region" description="Helical" evidence="11">
    <location>
        <begin position="602"/>
        <end position="624"/>
    </location>
</feature>
<feature type="transmembrane region" description="Helical" evidence="11">
    <location>
        <begin position="518"/>
        <end position="537"/>
    </location>
</feature>
<keyword evidence="8 13" id="KW-0067">ATP-binding</keyword>
<dbReference type="CDD" id="cd03215">
    <property type="entry name" value="ABC_Carb_Monos_II"/>
    <property type="match status" value="1"/>
</dbReference>
<dbReference type="PANTHER" id="PTHR43790">
    <property type="entry name" value="CARBOHYDRATE TRANSPORT ATP-BINDING PROTEIN MG119-RELATED"/>
    <property type="match status" value="1"/>
</dbReference>
<feature type="domain" description="ABC transporter" evidence="12">
    <location>
        <begin position="6"/>
        <end position="241"/>
    </location>
</feature>
<evidence type="ECO:0000256" key="9">
    <source>
        <dbReference type="ARBA" id="ARBA00022989"/>
    </source>
</evidence>
<feature type="transmembrane region" description="Helical" evidence="11">
    <location>
        <begin position="778"/>
        <end position="795"/>
    </location>
</feature>
<gene>
    <name evidence="13" type="ORF">RGD00_18335</name>
</gene>
<keyword evidence="10 11" id="KW-0472">Membrane</keyword>
<dbReference type="PROSITE" id="PS00211">
    <property type="entry name" value="ABC_TRANSPORTER_1"/>
    <property type="match status" value="1"/>
</dbReference>
<feature type="transmembrane region" description="Helical" evidence="11">
    <location>
        <begin position="549"/>
        <end position="571"/>
    </location>
</feature>
<reference evidence="13 14" key="1">
    <citation type="submission" date="2023-09" db="EMBL/GenBank/DDBJ databases">
        <title>Xinfangfangia sedmenti sp. nov., isolated the sedment.</title>
        <authorList>
            <person name="Xu L."/>
        </authorList>
    </citation>
    <scope>NUCLEOTIDE SEQUENCE [LARGE SCALE GENOMIC DNA]</scope>
    <source>
        <strain evidence="13 14">LG-4</strain>
    </source>
</reference>
<evidence type="ECO:0000256" key="3">
    <source>
        <dbReference type="ARBA" id="ARBA00022475"/>
    </source>
</evidence>
<evidence type="ECO:0000256" key="1">
    <source>
        <dbReference type="ARBA" id="ARBA00004651"/>
    </source>
</evidence>
<protein>
    <submittedName>
        <fullName evidence="13">ATP-binding cassette domain-containing protein</fullName>
    </submittedName>
</protein>
<dbReference type="InterPro" id="IPR003593">
    <property type="entry name" value="AAA+_ATPase"/>
</dbReference>
<dbReference type="GO" id="GO:0005524">
    <property type="term" value="F:ATP binding"/>
    <property type="evidence" value="ECO:0007669"/>
    <property type="project" value="UniProtKB-KW"/>
</dbReference>
<feature type="transmembrane region" description="Helical" evidence="11">
    <location>
        <begin position="578"/>
        <end position="596"/>
    </location>
</feature>
<evidence type="ECO:0000259" key="12">
    <source>
        <dbReference type="PROSITE" id="PS50893"/>
    </source>
</evidence>
<keyword evidence="6" id="KW-0677">Repeat</keyword>
<dbReference type="Proteomes" id="UP001247754">
    <property type="component" value="Unassembled WGS sequence"/>
</dbReference>
<evidence type="ECO:0000256" key="7">
    <source>
        <dbReference type="ARBA" id="ARBA00022741"/>
    </source>
</evidence>
<comment type="caution">
    <text evidence="13">The sequence shown here is derived from an EMBL/GenBank/DDBJ whole genome shotgun (WGS) entry which is preliminary data.</text>
</comment>
<evidence type="ECO:0000256" key="6">
    <source>
        <dbReference type="ARBA" id="ARBA00022737"/>
    </source>
</evidence>
<keyword evidence="4" id="KW-0762">Sugar transport</keyword>
<feature type="transmembrane region" description="Helical" evidence="11">
    <location>
        <begin position="721"/>
        <end position="741"/>
    </location>
</feature>
<dbReference type="Gene3D" id="3.40.50.300">
    <property type="entry name" value="P-loop containing nucleotide triphosphate hydrolases"/>
    <property type="match status" value="2"/>
</dbReference>
<dbReference type="RefSeq" id="WP_310458730.1">
    <property type="nucleotide sequence ID" value="NZ_JAVKPH010000028.1"/>
</dbReference>
<keyword evidence="3" id="KW-1003">Cell membrane</keyword>
<feature type="transmembrane region" description="Helical" evidence="11">
    <location>
        <begin position="753"/>
        <end position="771"/>
    </location>
</feature>
<evidence type="ECO:0000256" key="8">
    <source>
        <dbReference type="ARBA" id="ARBA00022840"/>
    </source>
</evidence>
<dbReference type="CDD" id="cd06579">
    <property type="entry name" value="TM_PBP1_transp_AraH_like"/>
    <property type="match status" value="1"/>
</dbReference>
<comment type="subcellular location">
    <subcellularLocation>
        <location evidence="1">Cell membrane</location>
        <topology evidence="1">Multi-pass membrane protein</topology>
    </subcellularLocation>
</comment>
<evidence type="ECO:0000313" key="14">
    <source>
        <dbReference type="Proteomes" id="UP001247754"/>
    </source>
</evidence>
<keyword evidence="7" id="KW-0547">Nucleotide-binding</keyword>
<keyword evidence="2" id="KW-0813">Transport</keyword>
<dbReference type="EMBL" id="JAVKPH010000028">
    <property type="protein sequence ID" value="MDR5654574.1"/>
    <property type="molecule type" value="Genomic_DNA"/>
</dbReference>
<dbReference type="InterPro" id="IPR003439">
    <property type="entry name" value="ABC_transporter-like_ATP-bd"/>
</dbReference>
<organism evidence="13 14">
    <name type="scientific">Ruixingdingia sedimenti</name>
    <dbReference type="NCBI Taxonomy" id="3073604"/>
    <lineage>
        <taxon>Bacteria</taxon>
        <taxon>Pseudomonadati</taxon>
        <taxon>Pseudomonadota</taxon>
        <taxon>Alphaproteobacteria</taxon>
        <taxon>Rhodobacterales</taxon>
        <taxon>Paracoccaceae</taxon>
        <taxon>Ruixingdingia</taxon>
    </lineage>
</organism>
<evidence type="ECO:0000256" key="10">
    <source>
        <dbReference type="ARBA" id="ARBA00023136"/>
    </source>
</evidence>
<feature type="transmembrane region" description="Helical" evidence="11">
    <location>
        <begin position="801"/>
        <end position="820"/>
    </location>
</feature>
<keyword evidence="9 11" id="KW-1133">Transmembrane helix</keyword>
<keyword evidence="5 11" id="KW-0812">Transmembrane</keyword>
<dbReference type="PANTHER" id="PTHR43790:SF9">
    <property type="entry name" value="GALACTOFURANOSE TRANSPORTER ATP-BINDING PROTEIN YTFR"/>
    <property type="match status" value="1"/>
</dbReference>
<evidence type="ECO:0000256" key="5">
    <source>
        <dbReference type="ARBA" id="ARBA00022692"/>
    </source>
</evidence>
<feature type="transmembrane region" description="Helical" evidence="11">
    <location>
        <begin position="669"/>
        <end position="695"/>
    </location>
</feature>
<evidence type="ECO:0000256" key="4">
    <source>
        <dbReference type="ARBA" id="ARBA00022597"/>
    </source>
</evidence>
<dbReference type="PROSITE" id="PS50893">
    <property type="entry name" value="ABC_TRANSPORTER_2"/>
    <property type="match status" value="2"/>
</dbReference>
<proteinExistence type="predicted"/>
<dbReference type="InterPro" id="IPR001851">
    <property type="entry name" value="ABC_transp_permease"/>
</dbReference>
<evidence type="ECO:0000256" key="2">
    <source>
        <dbReference type="ARBA" id="ARBA00022448"/>
    </source>
</evidence>
<dbReference type="CDD" id="cd03216">
    <property type="entry name" value="ABC_Carb_Monos_I"/>
    <property type="match status" value="1"/>
</dbReference>
<dbReference type="InterPro" id="IPR050107">
    <property type="entry name" value="ABC_carbohydrate_import_ATPase"/>
</dbReference>
<evidence type="ECO:0000256" key="11">
    <source>
        <dbReference type="SAM" id="Phobius"/>
    </source>
</evidence>
<name>A0ABU1FCE5_9RHOB</name>
<dbReference type="Pfam" id="PF00005">
    <property type="entry name" value="ABC_tran"/>
    <property type="match status" value="2"/>
</dbReference>
<dbReference type="SUPFAM" id="SSF52540">
    <property type="entry name" value="P-loop containing nucleoside triphosphate hydrolases"/>
    <property type="match status" value="2"/>
</dbReference>
<dbReference type="InterPro" id="IPR017871">
    <property type="entry name" value="ABC_transporter-like_CS"/>
</dbReference>
<evidence type="ECO:0000313" key="13">
    <source>
        <dbReference type="EMBL" id="MDR5654574.1"/>
    </source>
</evidence>
<dbReference type="SMART" id="SM00382">
    <property type="entry name" value="AAA"/>
    <property type="match status" value="2"/>
</dbReference>
<feature type="domain" description="ABC transporter" evidence="12">
    <location>
        <begin position="252"/>
        <end position="494"/>
    </location>
</feature>
<dbReference type="InterPro" id="IPR027417">
    <property type="entry name" value="P-loop_NTPase"/>
</dbReference>
<dbReference type="Pfam" id="PF02653">
    <property type="entry name" value="BPD_transp_2"/>
    <property type="match status" value="1"/>
</dbReference>
<accession>A0ABU1FCE5</accession>